<evidence type="ECO:0000313" key="4">
    <source>
        <dbReference type="EMBL" id="QQC43427.1"/>
    </source>
</evidence>
<dbReference type="PANTHER" id="PTHR43191:SF2">
    <property type="entry name" value="RRNA METHYLTRANSFERASE 3, MITOCHONDRIAL"/>
    <property type="match status" value="1"/>
</dbReference>
<proteinExistence type="predicted"/>
<name>A0AAP9Y633_9ACTO</name>
<evidence type="ECO:0000256" key="1">
    <source>
        <dbReference type="ARBA" id="ARBA00022603"/>
    </source>
</evidence>
<evidence type="ECO:0000259" key="3">
    <source>
        <dbReference type="Pfam" id="PF00588"/>
    </source>
</evidence>
<dbReference type="PANTHER" id="PTHR43191">
    <property type="entry name" value="RRNA METHYLTRANSFERASE 3"/>
    <property type="match status" value="1"/>
</dbReference>
<dbReference type="GO" id="GO:0006396">
    <property type="term" value="P:RNA processing"/>
    <property type="evidence" value="ECO:0007669"/>
    <property type="project" value="InterPro"/>
</dbReference>
<dbReference type="GO" id="GO:0032259">
    <property type="term" value="P:methylation"/>
    <property type="evidence" value="ECO:0007669"/>
    <property type="project" value="UniProtKB-KW"/>
</dbReference>
<dbReference type="SUPFAM" id="SSF75217">
    <property type="entry name" value="alpha/beta knot"/>
    <property type="match status" value="1"/>
</dbReference>
<dbReference type="GO" id="GO:0003723">
    <property type="term" value="F:RNA binding"/>
    <property type="evidence" value="ECO:0007669"/>
    <property type="project" value="InterPro"/>
</dbReference>
<dbReference type="Proteomes" id="UP000595220">
    <property type="component" value="Chromosome"/>
</dbReference>
<keyword evidence="1 4" id="KW-0489">Methyltransferase</keyword>
<dbReference type="Gene3D" id="3.40.1280.10">
    <property type="match status" value="1"/>
</dbReference>
<dbReference type="GO" id="GO:0008173">
    <property type="term" value="F:RNA methyltransferase activity"/>
    <property type="evidence" value="ECO:0007669"/>
    <property type="project" value="InterPro"/>
</dbReference>
<reference evidence="4 5" key="1">
    <citation type="submission" date="2020-12" db="EMBL/GenBank/DDBJ databases">
        <title>FDA dAtabase for Regulatory Grade micrObial Sequences (FDA-ARGOS): Supporting development and validation of Infectious Disease Dx tests.</title>
        <authorList>
            <person name="Sproer C."/>
            <person name="Gronow S."/>
            <person name="Severitt S."/>
            <person name="Schroder I."/>
            <person name="Tallon L."/>
            <person name="Sadzewicz L."/>
            <person name="Zhao X."/>
            <person name="Boylan J."/>
            <person name="Ott S."/>
            <person name="Bowen H."/>
            <person name="Vavikolanu K."/>
            <person name="Mehta A."/>
            <person name="Aluvathingal J."/>
            <person name="Nadendla S."/>
            <person name="Lowell S."/>
            <person name="Myers T."/>
            <person name="Yan Y."/>
            <person name="Sichtig H."/>
        </authorList>
    </citation>
    <scope>NUCLEOTIDE SEQUENCE [LARGE SCALE GENOMIC DNA]</scope>
    <source>
        <strain evidence="4 5">FDAARGOS_985</strain>
    </source>
</reference>
<dbReference type="InterPro" id="IPR029026">
    <property type="entry name" value="tRNA_m1G_MTases_N"/>
</dbReference>
<evidence type="ECO:0000256" key="2">
    <source>
        <dbReference type="ARBA" id="ARBA00022679"/>
    </source>
</evidence>
<dbReference type="AlphaFoldDB" id="A0AAP9Y633"/>
<protein>
    <submittedName>
        <fullName evidence="4">TrmH family RNA methyltransferase</fullName>
    </submittedName>
</protein>
<dbReference type="EMBL" id="CP066065">
    <property type="protein sequence ID" value="QQC43427.1"/>
    <property type="molecule type" value="Genomic_DNA"/>
</dbReference>
<gene>
    <name evidence="4" type="ORF">I6H42_06390</name>
</gene>
<sequence length="245" mass="26509">MPPFYGPARVGSVSENENGCDIARATIGQALADEAGAACVPRVGVGPWPGGRAAWPSGDRYDRDLLERGDRRNVEDRYRYWSMDAIRADVAARSLPFEVAVENLDHDFNIGSIVRTANALGARRVHVVGRRRWNRRGAMVTDRYLPVDHREDAGELARYCARVGLSLVGVDNVEDSVALEGAVLPDEACLVFGSEAFGLSEDMLAACDIVVAITQRGSTRSMNVGHAAAIVMWAHASRLEATGES</sequence>
<dbReference type="InterPro" id="IPR001537">
    <property type="entry name" value="SpoU_MeTrfase"/>
</dbReference>
<keyword evidence="2" id="KW-0808">Transferase</keyword>
<keyword evidence="5" id="KW-1185">Reference proteome</keyword>
<accession>A0AAP9Y633</accession>
<evidence type="ECO:0000313" key="5">
    <source>
        <dbReference type="Proteomes" id="UP000595220"/>
    </source>
</evidence>
<dbReference type="Pfam" id="PF00588">
    <property type="entry name" value="SpoU_methylase"/>
    <property type="match status" value="1"/>
</dbReference>
<dbReference type="InterPro" id="IPR029028">
    <property type="entry name" value="Alpha/beta_knot_MTases"/>
</dbReference>
<feature type="domain" description="tRNA/rRNA methyltransferase SpoU type" evidence="3">
    <location>
        <begin position="98"/>
        <end position="233"/>
    </location>
</feature>
<dbReference type="InterPro" id="IPR051259">
    <property type="entry name" value="rRNA_Methyltransferase"/>
</dbReference>
<dbReference type="RefSeq" id="WP_074633300.1">
    <property type="nucleotide sequence ID" value="NZ_CP066065.1"/>
</dbReference>
<organism evidence="4 5">
    <name type="scientific">Schaalia meyeri</name>
    <dbReference type="NCBI Taxonomy" id="52773"/>
    <lineage>
        <taxon>Bacteria</taxon>
        <taxon>Bacillati</taxon>
        <taxon>Actinomycetota</taxon>
        <taxon>Actinomycetes</taxon>
        <taxon>Actinomycetales</taxon>
        <taxon>Actinomycetaceae</taxon>
        <taxon>Schaalia</taxon>
    </lineage>
</organism>